<dbReference type="EMBL" id="LWBR01000009">
    <property type="protein sequence ID" value="KZN97474.1"/>
    <property type="molecule type" value="Genomic_DNA"/>
</dbReference>
<feature type="binding site" evidence="3">
    <location>
        <position position="98"/>
    </location>
    <ligand>
        <name>Zn(2+)</name>
        <dbReference type="ChEBI" id="CHEBI:29105"/>
        <label>2</label>
    </ligand>
</feature>
<dbReference type="Gene3D" id="3.40.630.10">
    <property type="entry name" value="Zn peptidases"/>
    <property type="match status" value="1"/>
</dbReference>
<dbReference type="RefSeq" id="WP_063386899.1">
    <property type="nucleotide sequence ID" value="NZ_LWBR01000009.1"/>
</dbReference>
<feature type="binding site" evidence="4">
    <location>
        <position position="221"/>
    </location>
    <ligand>
        <name>allantoate</name>
        <dbReference type="ChEBI" id="CHEBI:17536"/>
    </ligand>
</feature>
<evidence type="ECO:0000256" key="4">
    <source>
        <dbReference type="PIRSR" id="PIRSR001235-2"/>
    </source>
</evidence>
<feature type="binding site" evidence="3">
    <location>
        <position position="196"/>
    </location>
    <ligand>
        <name>Zn(2+)</name>
        <dbReference type="ChEBI" id="CHEBI:29105"/>
        <label>1</label>
    </ligand>
</feature>
<comment type="caution">
    <text evidence="6">The sequence shown here is derived from an EMBL/GenBank/DDBJ whole genome shotgun (WGS) entry which is preliminary data.</text>
</comment>
<dbReference type="Gene3D" id="3.30.70.360">
    <property type="match status" value="1"/>
</dbReference>
<organism evidence="6 7">
    <name type="scientific">Aeribacillus pallidus</name>
    <dbReference type="NCBI Taxonomy" id="33936"/>
    <lineage>
        <taxon>Bacteria</taxon>
        <taxon>Bacillati</taxon>
        <taxon>Bacillota</taxon>
        <taxon>Bacilli</taxon>
        <taxon>Bacillales</taxon>
        <taxon>Bacillaceae</taxon>
        <taxon>Aeribacillus</taxon>
    </lineage>
</organism>
<feature type="binding site" evidence="3">
    <location>
        <position position="388"/>
    </location>
    <ligand>
        <name>Zn(2+)</name>
        <dbReference type="ChEBI" id="CHEBI:29105"/>
        <label>2</label>
    </ligand>
</feature>
<dbReference type="InterPro" id="IPR010158">
    <property type="entry name" value="Amidase_Cbmase"/>
</dbReference>
<evidence type="ECO:0000259" key="5">
    <source>
        <dbReference type="Pfam" id="PF07687"/>
    </source>
</evidence>
<dbReference type="SUPFAM" id="SSF53187">
    <property type="entry name" value="Zn-dependent exopeptidases"/>
    <property type="match status" value="1"/>
</dbReference>
<dbReference type="GO" id="GO:0016813">
    <property type="term" value="F:hydrolase activity, acting on carbon-nitrogen (but not peptide) bonds, in linear amidines"/>
    <property type="evidence" value="ECO:0007669"/>
    <property type="project" value="InterPro"/>
</dbReference>
<dbReference type="CDD" id="cd03884">
    <property type="entry name" value="M20_bAS"/>
    <property type="match status" value="1"/>
</dbReference>
<evidence type="ECO:0000256" key="1">
    <source>
        <dbReference type="ARBA" id="ARBA00006153"/>
    </source>
</evidence>
<comment type="cofactor">
    <cofactor evidence="3">
        <name>Zn(2+)</name>
        <dbReference type="ChEBI" id="CHEBI:29105"/>
    </cofactor>
    <text evidence="3">Binds 2 Zn(2+) ions per subunit.</text>
</comment>
<dbReference type="NCBIfam" id="TIGR01879">
    <property type="entry name" value="hydantase"/>
    <property type="match status" value="1"/>
</dbReference>
<dbReference type="AlphaFoldDB" id="A0A165YV05"/>
<dbReference type="SUPFAM" id="SSF55031">
    <property type="entry name" value="Bacterial exopeptidase dimerisation domain"/>
    <property type="match status" value="1"/>
</dbReference>
<dbReference type="Pfam" id="PF01546">
    <property type="entry name" value="Peptidase_M20"/>
    <property type="match status" value="1"/>
</dbReference>
<proteinExistence type="inferred from homology"/>
<dbReference type="PANTHER" id="PTHR32494:SF5">
    <property type="entry name" value="ALLANTOATE AMIDOHYDROLASE"/>
    <property type="match status" value="1"/>
</dbReference>
<feature type="binding site" evidence="4">
    <location>
        <position position="294"/>
    </location>
    <ligand>
        <name>allantoate</name>
        <dbReference type="ChEBI" id="CHEBI:17536"/>
    </ligand>
</feature>
<evidence type="ECO:0000313" key="6">
    <source>
        <dbReference type="EMBL" id="KZN97474.1"/>
    </source>
</evidence>
<keyword evidence="2 6" id="KW-0378">Hydrolase</keyword>
<keyword evidence="7" id="KW-1185">Reference proteome</keyword>
<dbReference type="STRING" id="33936.AZI98_03450"/>
<feature type="binding site" evidence="3">
    <location>
        <position position="133"/>
    </location>
    <ligand>
        <name>Zn(2+)</name>
        <dbReference type="ChEBI" id="CHEBI:29105"/>
        <label>2</label>
    </ligand>
</feature>
<evidence type="ECO:0000313" key="7">
    <source>
        <dbReference type="Proteomes" id="UP000076476"/>
    </source>
</evidence>
<comment type="similarity">
    <text evidence="1">Belongs to the peptidase M20 family.</text>
</comment>
<feature type="domain" description="Peptidase M20 dimerisation" evidence="5">
    <location>
        <begin position="218"/>
        <end position="319"/>
    </location>
</feature>
<feature type="binding site" evidence="3">
    <location>
        <position position="87"/>
    </location>
    <ligand>
        <name>Zn(2+)</name>
        <dbReference type="ChEBI" id="CHEBI:29105"/>
        <label>1</label>
    </ligand>
</feature>
<keyword evidence="3" id="KW-0862">Zinc</keyword>
<feature type="binding site" evidence="3">
    <location>
        <position position="98"/>
    </location>
    <ligand>
        <name>Zn(2+)</name>
        <dbReference type="ChEBI" id="CHEBI:29105"/>
        <label>1</label>
    </ligand>
</feature>
<sequence length="415" mass="46528">MTVHLLGPIQLEEEVERLIEWLATFGKTEKGGVTRLLYSEQWLSAQEALKEKMEECGLAPYFDDVGNLFGRAEGSSPSSKTILTGSHIDTVIEGGKYDGAYGIIAGLLATHYLLKRFGTPKKTIEVVSLCEEEGSRFPLTFWGSGSVTGRRSFKHIQKIVDSKGISFVQAMNECGFGQERFRQPFRNDIQCFIELHIEQGSVLEKKKKSLGIVSDIVGQRRYQVKVVGESNHAGTTPMPCRKDAVAIASELITYLMKQAKQVSDQLRVTVGKIKVEPNVPNVIAGEVVFTIDIRHHEEELLEQFCSTFSRHFKNVSAQYNVDILLNEWLNVKPVKMDQQLLRLSKEIAEEQNLSHEILVSGAGHDSQMFGTYCPTALFFVPSHNGISHSPKEYTAAAHLESGVKFLIHYLYRLAY</sequence>
<dbReference type="InterPro" id="IPR002933">
    <property type="entry name" value="Peptidase_M20"/>
</dbReference>
<dbReference type="Proteomes" id="UP000076476">
    <property type="component" value="Unassembled WGS sequence"/>
</dbReference>
<dbReference type="InterPro" id="IPR036264">
    <property type="entry name" value="Bact_exopeptidase_dim_dom"/>
</dbReference>
<evidence type="ECO:0000256" key="2">
    <source>
        <dbReference type="ARBA" id="ARBA00022801"/>
    </source>
</evidence>
<name>A0A165YV05_9BACI</name>
<dbReference type="GO" id="GO:0046872">
    <property type="term" value="F:metal ion binding"/>
    <property type="evidence" value="ECO:0007669"/>
    <property type="project" value="UniProtKB-KW"/>
</dbReference>
<dbReference type="InterPro" id="IPR011650">
    <property type="entry name" value="Peptidase_M20_dimer"/>
</dbReference>
<dbReference type="NCBIfam" id="NF006768">
    <property type="entry name" value="PRK09290.1-1"/>
    <property type="match status" value="1"/>
</dbReference>
<dbReference type="NCBIfam" id="NF006771">
    <property type="entry name" value="PRK09290.1-5"/>
    <property type="match status" value="1"/>
</dbReference>
<evidence type="ECO:0000256" key="3">
    <source>
        <dbReference type="PIRSR" id="PIRSR001235-1"/>
    </source>
</evidence>
<dbReference type="Pfam" id="PF07687">
    <property type="entry name" value="M20_dimer"/>
    <property type="match status" value="1"/>
</dbReference>
<dbReference type="PIRSF" id="PIRSF001235">
    <property type="entry name" value="Amidase_carbamoylase"/>
    <property type="match status" value="1"/>
</dbReference>
<accession>A0A165YV05</accession>
<protein>
    <submittedName>
        <fullName evidence="6">Allantoate amidohydrolase</fullName>
    </submittedName>
</protein>
<dbReference type="PANTHER" id="PTHR32494">
    <property type="entry name" value="ALLANTOATE DEIMINASE-RELATED"/>
    <property type="match status" value="1"/>
</dbReference>
<gene>
    <name evidence="6" type="ORF">AZI98_03450</name>
</gene>
<feature type="binding site" evidence="4">
    <location>
        <position position="281"/>
    </location>
    <ligand>
        <name>allantoate</name>
        <dbReference type="ChEBI" id="CHEBI:17536"/>
    </ligand>
</feature>
<dbReference type="OrthoDB" id="9808195at2"/>
<reference evidence="6 7" key="1">
    <citation type="submission" date="2016-04" db="EMBL/GenBank/DDBJ databases">
        <title>Draft genome sequence of Aeribacillus pallidus 8m3 from petroleum reservoir.</title>
        <authorList>
            <person name="Poltaraus A.B."/>
            <person name="Nazina T.N."/>
            <person name="Tourova T.P."/>
            <person name="Malakho S.M."/>
            <person name="Korshunova A.V."/>
            <person name="Sokolova D.S."/>
        </authorList>
    </citation>
    <scope>NUCLEOTIDE SEQUENCE [LARGE SCALE GENOMIC DNA]</scope>
    <source>
        <strain evidence="6 7">8m3</strain>
    </source>
</reference>
<keyword evidence="3" id="KW-0479">Metal-binding</keyword>